<feature type="transmembrane region" description="Helical" evidence="1">
    <location>
        <begin position="135"/>
        <end position="158"/>
    </location>
</feature>
<keyword evidence="1" id="KW-1133">Transmembrane helix</keyword>
<dbReference type="Proteomes" id="UP000812672">
    <property type="component" value="Unassembled WGS sequence"/>
</dbReference>
<dbReference type="EMBL" id="JAHLZF010000010">
    <property type="protein sequence ID" value="MBU6080939.1"/>
    <property type="molecule type" value="Genomic_DNA"/>
</dbReference>
<gene>
    <name evidence="2" type="ORF">KQ486_07895</name>
</gene>
<proteinExistence type="predicted"/>
<evidence type="ECO:0000256" key="1">
    <source>
        <dbReference type="SAM" id="Phobius"/>
    </source>
</evidence>
<dbReference type="RefSeq" id="WP_216687289.1">
    <property type="nucleotide sequence ID" value="NZ_CAUPKR010000009.1"/>
</dbReference>
<keyword evidence="1" id="KW-0812">Transmembrane</keyword>
<reference evidence="2 3" key="1">
    <citation type="journal article" date="2011" name="Int. J. Syst. Evol. Microbiol.">
        <title>Allobacillus halotolerans gen. nov., sp. nov. isolated from shrimp paste.</title>
        <authorList>
            <person name="Sheu S.Y."/>
            <person name="Arun A.B."/>
            <person name="Jiang S.R."/>
            <person name="Young C.C."/>
            <person name="Chen W.M."/>
        </authorList>
    </citation>
    <scope>NUCLEOTIDE SEQUENCE [LARGE SCALE GENOMIC DNA]</scope>
    <source>
        <strain evidence="2 3">LMG 24826</strain>
    </source>
</reference>
<sequence length="167" mass="18335">MSDSKMFLMSIAIVVALSLHTWADHLTKPIQGKNAGDLSSEMMDSIGSTISAFFLSVFDKPYELAETSYDLVWNLGLPLTLCLVATSIFGYILYLLGASIFDEENTKYTYTWKVPLLLLLIYVVYLSAIKTFGLLVLNIAVAGVIIFSFVLIGSILSASGEKEQARS</sequence>
<organism evidence="2 3">
    <name type="scientific">Allobacillus halotolerans</name>
    <dbReference type="NCBI Taxonomy" id="570278"/>
    <lineage>
        <taxon>Bacteria</taxon>
        <taxon>Bacillati</taxon>
        <taxon>Bacillota</taxon>
        <taxon>Bacilli</taxon>
        <taxon>Bacillales</taxon>
        <taxon>Bacillaceae</taxon>
        <taxon>Allobacillus</taxon>
    </lineage>
</organism>
<protein>
    <submittedName>
        <fullName evidence="2">Uncharacterized protein</fullName>
    </submittedName>
</protein>
<evidence type="ECO:0000313" key="2">
    <source>
        <dbReference type="EMBL" id="MBU6080939.1"/>
    </source>
</evidence>
<evidence type="ECO:0000313" key="3">
    <source>
        <dbReference type="Proteomes" id="UP000812672"/>
    </source>
</evidence>
<keyword evidence="1" id="KW-0472">Membrane</keyword>
<comment type="caution">
    <text evidence="2">The sequence shown here is derived from an EMBL/GenBank/DDBJ whole genome shotgun (WGS) entry which is preliminary data.</text>
</comment>
<name>A0ABS6GP77_9BACI</name>
<accession>A0ABS6GP77</accession>
<feature type="transmembrane region" description="Helical" evidence="1">
    <location>
        <begin position="71"/>
        <end position="96"/>
    </location>
</feature>
<feature type="transmembrane region" description="Helical" evidence="1">
    <location>
        <begin position="108"/>
        <end position="129"/>
    </location>
</feature>
<keyword evidence="3" id="KW-1185">Reference proteome</keyword>